<evidence type="ECO:0000256" key="1">
    <source>
        <dbReference type="ARBA" id="ARBA00022491"/>
    </source>
</evidence>
<dbReference type="EMBL" id="QJTE01000002">
    <property type="protein sequence ID" value="PYE84240.1"/>
    <property type="molecule type" value="Genomic_DNA"/>
</dbReference>
<name>A0A318SR06_9RHOB</name>
<dbReference type="Proteomes" id="UP000248311">
    <property type="component" value="Unassembled WGS sequence"/>
</dbReference>
<dbReference type="SUPFAM" id="SSF53822">
    <property type="entry name" value="Periplasmic binding protein-like I"/>
    <property type="match status" value="1"/>
</dbReference>
<evidence type="ECO:0000256" key="3">
    <source>
        <dbReference type="ARBA" id="ARBA00023125"/>
    </source>
</evidence>
<dbReference type="SMART" id="SM00354">
    <property type="entry name" value="HTH_LACI"/>
    <property type="match status" value="1"/>
</dbReference>
<dbReference type="GO" id="GO:0000976">
    <property type="term" value="F:transcription cis-regulatory region binding"/>
    <property type="evidence" value="ECO:0007669"/>
    <property type="project" value="TreeGrafter"/>
</dbReference>
<keyword evidence="4" id="KW-0804">Transcription</keyword>
<keyword evidence="7" id="KW-1185">Reference proteome</keyword>
<dbReference type="CDD" id="cd06267">
    <property type="entry name" value="PBP1_LacI_sugar_binding-like"/>
    <property type="match status" value="1"/>
</dbReference>
<dbReference type="Gene3D" id="1.10.260.40">
    <property type="entry name" value="lambda repressor-like DNA-binding domains"/>
    <property type="match status" value="1"/>
</dbReference>
<dbReference type="GO" id="GO:0003700">
    <property type="term" value="F:DNA-binding transcription factor activity"/>
    <property type="evidence" value="ECO:0007669"/>
    <property type="project" value="TreeGrafter"/>
</dbReference>
<dbReference type="AlphaFoldDB" id="A0A318SR06"/>
<keyword evidence="2" id="KW-0805">Transcription regulation</keyword>
<accession>A0A318SR06</accession>
<dbReference type="InterPro" id="IPR000843">
    <property type="entry name" value="HTH_LacI"/>
</dbReference>
<keyword evidence="1" id="KW-0678">Repressor</keyword>
<dbReference type="Pfam" id="PF00356">
    <property type="entry name" value="LacI"/>
    <property type="match status" value="1"/>
</dbReference>
<dbReference type="PROSITE" id="PS50932">
    <property type="entry name" value="HTH_LACI_2"/>
    <property type="match status" value="1"/>
</dbReference>
<proteinExistence type="predicted"/>
<evidence type="ECO:0000259" key="5">
    <source>
        <dbReference type="PROSITE" id="PS50932"/>
    </source>
</evidence>
<dbReference type="SUPFAM" id="SSF47413">
    <property type="entry name" value="lambda repressor-like DNA-binding domains"/>
    <property type="match status" value="1"/>
</dbReference>
<comment type="caution">
    <text evidence="6">The sequence shown here is derived from an EMBL/GenBank/DDBJ whole genome shotgun (WGS) entry which is preliminary data.</text>
</comment>
<evidence type="ECO:0000256" key="2">
    <source>
        <dbReference type="ARBA" id="ARBA00023015"/>
    </source>
</evidence>
<organism evidence="6 7">
    <name type="scientific">Pseudoroseicyclus aestuarii</name>
    <dbReference type="NCBI Taxonomy" id="1795041"/>
    <lineage>
        <taxon>Bacteria</taxon>
        <taxon>Pseudomonadati</taxon>
        <taxon>Pseudomonadota</taxon>
        <taxon>Alphaproteobacteria</taxon>
        <taxon>Rhodobacterales</taxon>
        <taxon>Paracoccaceae</taxon>
        <taxon>Pseudoroseicyclus</taxon>
    </lineage>
</organism>
<dbReference type="Gene3D" id="3.40.50.2300">
    <property type="match status" value="2"/>
</dbReference>
<evidence type="ECO:0000256" key="4">
    <source>
        <dbReference type="ARBA" id="ARBA00023163"/>
    </source>
</evidence>
<protein>
    <submittedName>
        <fullName evidence="6">LacI family transcriptional regulator</fullName>
    </submittedName>
</protein>
<dbReference type="InterPro" id="IPR028082">
    <property type="entry name" value="Peripla_BP_I"/>
</dbReference>
<feature type="domain" description="HTH lacI-type" evidence="5">
    <location>
        <begin position="15"/>
        <end position="70"/>
    </location>
</feature>
<dbReference type="RefSeq" id="WP_110813356.1">
    <property type="nucleotide sequence ID" value="NZ_QJTE01000002.1"/>
</dbReference>
<dbReference type="Pfam" id="PF13377">
    <property type="entry name" value="Peripla_BP_3"/>
    <property type="match status" value="1"/>
</dbReference>
<dbReference type="InterPro" id="IPR046335">
    <property type="entry name" value="LacI/GalR-like_sensor"/>
</dbReference>
<sequence length="344" mass="36249">MPDRPTHRPHASRRVRLEDLARDCGVSIATVSRALSGEGGVRPDLRDRVQEAAQRLGYAQPALLAGRRVILAATQPAVVDYGRNQFTLGVLEGVKARAAALRMEVAMRRIASPADEAAAVAEAASDPQVAGLLLLTPGDDEAAARLRGAQVPAVLINGDDPYLRLGSVAPANRAAAALATDLLLSYGHRRILLLTRPGRRTITRREEGYADRMAEAGLPAALQEVPDWVPDLAAEALRHRIETRGRDFTAVLCTGDSLAVGALMALADLGIAVPHEVSVMGFDGYPQAALQSPPLSALEIPMQQIGATALDLLAEAVARPASPARRVEIACGIVERGSTGPAPL</sequence>
<gene>
    <name evidence="6" type="ORF">DFP88_10235</name>
</gene>
<keyword evidence="3" id="KW-0238">DNA-binding</keyword>
<dbReference type="PANTHER" id="PTHR30146">
    <property type="entry name" value="LACI-RELATED TRANSCRIPTIONAL REPRESSOR"/>
    <property type="match status" value="1"/>
</dbReference>
<dbReference type="CDD" id="cd01392">
    <property type="entry name" value="HTH_LacI"/>
    <property type="match status" value="1"/>
</dbReference>
<dbReference type="InterPro" id="IPR010982">
    <property type="entry name" value="Lambda_DNA-bd_dom_sf"/>
</dbReference>
<dbReference type="PANTHER" id="PTHR30146:SF148">
    <property type="entry name" value="HTH-TYPE TRANSCRIPTIONAL REPRESSOR PURR-RELATED"/>
    <property type="match status" value="1"/>
</dbReference>
<reference evidence="6 7" key="1">
    <citation type="submission" date="2018-06" db="EMBL/GenBank/DDBJ databases">
        <title>Genomic Encyclopedia of Type Strains, Phase III (KMG-III): the genomes of soil and plant-associated and newly described type strains.</title>
        <authorList>
            <person name="Whitman W."/>
        </authorList>
    </citation>
    <scope>NUCLEOTIDE SEQUENCE [LARGE SCALE GENOMIC DNA]</scope>
    <source>
        <strain evidence="6 7">CECT 9025</strain>
    </source>
</reference>
<evidence type="ECO:0000313" key="6">
    <source>
        <dbReference type="EMBL" id="PYE84240.1"/>
    </source>
</evidence>
<dbReference type="OrthoDB" id="60111at2"/>
<evidence type="ECO:0000313" key="7">
    <source>
        <dbReference type="Proteomes" id="UP000248311"/>
    </source>
</evidence>